<dbReference type="Proteomes" id="UP000176187">
    <property type="component" value="Unassembled WGS sequence"/>
</dbReference>
<evidence type="ECO:0000256" key="10">
    <source>
        <dbReference type="HAMAP-Rule" id="MF_00121"/>
    </source>
</evidence>
<name>A0A1F6WVS5_9BACT</name>
<dbReference type="SUPFAM" id="SSF89095">
    <property type="entry name" value="GatB/YqeY motif"/>
    <property type="match status" value="1"/>
</dbReference>
<dbReference type="InterPro" id="IPR004413">
    <property type="entry name" value="GatB"/>
</dbReference>
<evidence type="ECO:0000256" key="2">
    <source>
        <dbReference type="ARBA" id="ARBA00011123"/>
    </source>
</evidence>
<sequence>MANKYYPTIGLEIHAELKTNTKMFCACKNDPDEEKPNLNICPVCMAHPGALPVINKKAVENVIKVGLALGGEIADFSEFDRKNYFYPDIPKGYQISQYKFPIVSGGHLADFDITRVHLEEDTANNKHDRGDFSLIDFNRAGVPLMELVTEPHSFDNAEDTAKGAVKFAKEFQLVLWYLNVSEANMEKGEMRVEANVSISTDPKKLGTKVEVKNLNSFRSAERAIKYEIDRMIELMEEGKGSEIVQETRGWDEAKQKTFSQRKKEGSADYRYFPDPDLPKLKLHEAFDLEKMKKELPELPEAKREKYRKSGIKEEDVEVIINNKDWSDWLERVKEILKSEERLKLALNFIITDFGGLIKKHGKIKLPNEKSFSELVIMFSERQISSRAAKDILEMIVMKDESPMKIATEKNLLQSSDEGALKEIAQRIIDANPKVAADYKGGKENALMSLVGQIMKETKGSANPSLAKDILINMLK</sequence>
<comment type="subunit">
    <text evidence="2 10">Heterotrimer of A, B and C subunits.</text>
</comment>
<comment type="caution">
    <text evidence="12">The sequence shown here is derived from an EMBL/GenBank/DDBJ whole genome shotgun (WGS) entry which is preliminary data.</text>
</comment>
<evidence type="ECO:0000256" key="4">
    <source>
        <dbReference type="ARBA" id="ARBA00022741"/>
    </source>
</evidence>
<dbReference type="EMBL" id="MFUY01000017">
    <property type="protein sequence ID" value="OGI85986.1"/>
    <property type="molecule type" value="Genomic_DNA"/>
</dbReference>
<dbReference type="InterPro" id="IPR006075">
    <property type="entry name" value="Asn/Gln-tRNA_Trfase_suB/E_cat"/>
</dbReference>
<dbReference type="InterPro" id="IPR017958">
    <property type="entry name" value="Gln-tRNA_amidoTrfase_suB_CS"/>
</dbReference>
<comment type="catalytic activity">
    <reaction evidence="9 10">
        <text>L-glutamyl-tRNA(Gln) + L-glutamine + ATP + H2O = L-glutaminyl-tRNA(Gln) + L-glutamate + ADP + phosphate + H(+)</text>
        <dbReference type="Rhea" id="RHEA:17521"/>
        <dbReference type="Rhea" id="RHEA-COMP:9681"/>
        <dbReference type="Rhea" id="RHEA-COMP:9684"/>
        <dbReference type="ChEBI" id="CHEBI:15377"/>
        <dbReference type="ChEBI" id="CHEBI:15378"/>
        <dbReference type="ChEBI" id="CHEBI:29985"/>
        <dbReference type="ChEBI" id="CHEBI:30616"/>
        <dbReference type="ChEBI" id="CHEBI:43474"/>
        <dbReference type="ChEBI" id="CHEBI:58359"/>
        <dbReference type="ChEBI" id="CHEBI:78520"/>
        <dbReference type="ChEBI" id="CHEBI:78521"/>
        <dbReference type="ChEBI" id="CHEBI:456216"/>
    </reaction>
</comment>
<dbReference type="SUPFAM" id="SSF55931">
    <property type="entry name" value="Glutamine synthetase/guanido kinase"/>
    <property type="match status" value="1"/>
</dbReference>
<evidence type="ECO:0000256" key="6">
    <source>
        <dbReference type="ARBA" id="ARBA00022917"/>
    </source>
</evidence>
<dbReference type="PANTHER" id="PTHR11659">
    <property type="entry name" value="GLUTAMYL-TRNA GLN AMIDOTRANSFERASE SUBUNIT B MITOCHONDRIAL AND PROKARYOTIC PET112-RELATED"/>
    <property type="match status" value="1"/>
</dbReference>
<dbReference type="SMART" id="SM00845">
    <property type="entry name" value="GatB_Yqey"/>
    <property type="match status" value="1"/>
</dbReference>
<dbReference type="Pfam" id="PF02637">
    <property type="entry name" value="GatB_Yqey"/>
    <property type="match status" value="1"/>
</dbReference>
<dbReference type="GO" id="GO:0050567">
    <property type="term" value="F:glutaminyl-tRNA synthase (glutamine-hydrolyzing) activity"/>
    <property type="evidence" value="ECO:0007669"/>
    <property type="project" value="UniProtKB-UniRule"/>
</dbReference>
<dbReference type="NCBIfam" id="NF004014">
    <property type="entry name" value="PRK05477.1-4"/>
    <property type="match status" value="1"/>
</dbReference>
<evidence type="ECO:0000256" key="9">
    <source>
        <dbReference type="ARBA" id="ARBA00047913"/>
    </source>
</evidence>
<dbReference type="GO" id="GO:0006412">
    <property type="term" value="P:translation"/>
    <property type="evidence" value="ECO:0007669"/>
    <property type="project" value="UniProtKB-UniRule"/>
</dbReference>
<dbReference type="InterPro" id="IPR003789">
    <property type="entry name" value="Asn/Gln_tRNA_amidoTrase-B-like"/>
</dbReference>
<evidence type="ECO:0000313" key="12">
    <source>
        <dbReference type="EMBL" id="OGI85986.1"/>
    </source>
</evidence>
<dbReference type="HAMAP" id="MF_00121">
    <property type="entry name" value="GatB"/>
    <property type="match status" value="1"/>
</dbReference>
<comment type="catalytic activity">
    <reaction evidence="8 10">
        <text>L-aspartyl-tRNA(Asn) + L-glutamine + ATP + H2O = L-asparaginyl-tRNA(Asn) + L-glutamate + ADP + phosphate + 2 H(+)</text>
        <dbReference type="Rhea" id="RHEA:14513"/>
        <dbReference type="Rhea" id="RHEA-COMP:9674"/>
        <dbReference type="Rhea" id="RHEA-COMP:9677"/>
        <dbReference type="ChEBI" id="CHEBI:15377"/>
        <dbReference type="ChEBI" id="CHEBI:15378"/>
        <dbReference type="ChEBI" id="CHEBI:29985"/>
        <dbReference type="ChEBI" id="CHEBI:30616"/>
        <dbReference type="ChEBI" id="CHEBI:43474"/>
        <dbReference type="ChEBI" id="CHEBI:58359"/>
        <dbReference type="ChEBI" id="CHEBI:78515"/>
        <dbReference type="ChEBI" id="CHEBI:78516"/>
        <dbReference type="ChEBI" id="CHEBI:456216"/>
    </reaction>
</comment>
<keyword evidence="6 10" id="KW-0648">Protein biosynthesis</keyword>
<dbReference type="NCBIfam" id="NF004012">
    <property type="entry name" value="PRK05477.1-2"/>
    <property type="match status" value="1"/>
</dbReference>
<dbReference type="EC" id="6.3.5.-" evidence="10"/>
<evidence type="ECO:0000256" key="8">
    <source>
        <dbReference type="ARBA" id="ARBA00047380"/>
    </source>
</evidence>
<comment type="function">
    <text evidence="7 10">Allows the formation of correctly charged Asn-tRNA(Asn) or Gln-tRNA(Gln) through the transamidation of misacylated Asp-tRNA(Asn) or Glu-tRNA(Gln) in organisms which lack either or both of asparaginyl-tRNA or glutaminyl-tRNA synthetases. The reaction takes place in the presence of glutamine and ATP through an activated phospho-Asp-tRNA(Asn) or phospho-Glu-tRNA(Gln).</text>
</comment>
<reference evidence="12 13" key="1">
    <citation type="journal article" date="2016" name="Nat. Commun.">
        <title>Thousands of microbial genomes shed light on interconnected biogeochemical processes in an aquifer system.</title>
        <authorList>
            <person name="Anantharaman K."/>
            <person name="Brown C.T."/>
            <person name="Hug L.A."/>
            <person name="Sharon I."/>
            <person name="Castelle C.J."/>
            <person name="Probst A.J."/>
            <person name="Thomas B.C."/>
            <person name="Singh A."/>
            <person name="Wilkins M.J."/>
            <person name="Karaoz U."/>
            <person name="Brodie E.L."/>
            <person name="Williams K.H."/>
            <person name="Hubbard S.S."/>
            <person name="Banfield J.F."/>
        </authorList>
    </citation>
    <scope>NUCLEOTIDE SEQUENCE [LARGE SCALE GENOMIC DNA]</scope>
</reference>
<gene>
    <name evidence="10" type="primary">gatB</name>
    <name evidence="12" type="ORF">A3A05_02645</name>
</gene>
<comment type="similarity">
    <text evidence="1 10">Belongs to the GatB/GatE family. GatB subfamily.</text>
</comment>
<keyword evidence="3 10" id="KW-0436">Ligase</keyword>
<dbReference type="PROSITE" id="PS01234">
    <property type="entry name" value="GATB"/>
    <property type="match status" value="1"/>
</dbReference>
<protein>
    <recommendedName>
        <fullName evidence="10">Aspartyl/glutamyl-tRNA(Asn/Gln) amidotransferase subunit B</fullName>
        <shortName evidence="10">Asp/Glu-ADT subunit B</shortName>
        <ecNumber evidence="10">6.3.5.-</ecNumber>
    </recommendedName>
</protein>
<proteinExistence type="inferred from homology"/>
<evidence type="ECO:0000313" key="13">
    <source>
        <dbReference type="Proteomes" id="UP000176187"/>
    </source>
</evidence>
<keyword evidence="4 10" id="KW-0547">Nucleotide-binding</keyword>
<dbReference type="NCBIfam" id="TIGR00133">
    <property type="entry name" value="gatB"/>
    <property type="match status" value="1"/>
</dbReference>
<dbReference type="PANTHER" id="PTHR11659:SF0">
    <property type="entry name" value="GLUTAMYL-TRNA(GLN) AMIDOTRANSFERASE SUBUNIT B, MITOCHONDRIAL"/>
    <property type="match status" value="1"/>
</dbReference>
<dbReference type="Pfam" id="PF02934">
    <property type="entry name" value="GatB_N"/>
    <property type="match status" value="1"/>
</dbReference>
<feature type="domain" description="Asn/Gln amidotransferase" evidence="11">
    <location>
        <begin position="327"/>
        <end position="474"/>
    </location>
</feature>
<dbReference type="GO" id="GO:0005524">
    <property type="term" value="F:ATP binding"/>
    <property type="evidence" value="ECO:0007669"/>
    <property type="project" value="UniProtKB-KW"/>
</dbReference>
<dbReference type="InterPro" id="IPR014746">
    <property type="entry name" value="Gln_synth/guanido_kin_cat_dom"/>
</dbReference>
<evidence type="ECO:0000256" key="7">
    <source>
        <dbReference type="ARBA" id="ARBA00024799"/>
    </source>
</evidence>
<evidence type="ECO:0000256" key="5">
    <source>
        <dbReference type="ARBA" id="ARBA00022840"/>
    </source>
</evidence>
<evidence type="ECO:0000256" key="1">
    <source>
        <dbReference type="ARBA" id="ARBA00005306"/>
    </source>
</evidence>
<dbReference type="AlphaFoldDB" id="A0A1F6WVS5"/>
<dbReference type="InterPro" id="IPR018027">
    <property type="entry name" value="Asn/Gln_amidotransferase"/>
</dbReference>
<dbReference type="GO" id="GO:0070681">
    <property type="term" value="P:glutaminyl-tRNAGln biosynthesis via transamidation"/>
    <property type="evidence" value="ECO:0007669"/>
    <property type="project" value="TreeGrafter"/>
</dbReference>
<keyword evidence="5 10" id="KW-0067">ATP-binding</keyword>
<dbReference type="FunFam" id="1.10.10.410:FF:000001">
    <property type="entry name" value="Aspartyl/glutamyl-tRNA(Asn/Gln) amidotransferase subunit B"/>
    <property type="match status" value="1"/>
</dbReference>
<accession>A0A1F6WVS5</accession>
<dbReference type="STRING" id="1801774.A3A05_02645"/>
<dbReference type="InterPro" id="IPR017959">
    <property type="entry name" value="Asn/Gln-tRNA_amidoTrfase_suB/E"/>
</dbReference>
<organism evidence="12 13">
    <name type="scientific">Candidatus Nomurabacteria bacterium RIFCSPLOWO2_01_FULL_41_12</name>
    <dbReference type="NCBI Taxonomy" id="1801774"/>
    <lineage>
        <taxon>Bacteria</taxon>
        <taxon>Candidatus Nomuraibacteriota</taxon>
    </lineage>
</organism>
<dbReference type="Gene3D" id="1.10.10.410">
    <property type="match status" value="1"/>
</dbReference>
<evidence type="ECO:0000259" key="11">
    <source>
        <dbReference type="SMART" id="SM00845"/>
    </source>
</evidence>
<evidence type="ECO:0000256" key="3">
    <source>
        <dbReference type="ARBA" id="ARBA00022598"/>
    </source>
</evidence>
<dbReference type="GO" id="GO:0050566">
    <property type="term" value="F:asparaginyl-tRNA synthase (glutamine-hydrolyzing) activity"/>
    <property type="evidence" value="ECO:0007669"/>
    <property type="project" value="RHEA"/>
</dbReference>
<dbReference type="InterPro" id="IPR023168">
    <property type="entry name" value="GatB_Yqey_C_2"/>
</dbReference>